<keyword evidence="2" id="KW-0732">Signal</keyword>
<evidence type="ECO:0000256" key="2">
    <source>
        <dbReference type="ARBA" id="ARBA00022729"/>
    </source>
</evidence>
<evidence type="ECO:0000313" key="5">
    <source>
        <dbReference type="Proteomes" id="UP000585638"/>
    </source>
</evidence>
<name>A0A7W9KS59_9PSEU</name>
<evidence type="ECO:0000256" key="1">
    <source>
        <dbReference type="ARBA" id="ARBA00010062"/>
    </source>
</evidence>
<comment type="similarity">
    <text evidence="1">Belongs to the leucine-binding protein family.</text>
</comment>
<dbReference type="PANTHER" id="PTHR47151">
    <property type="entry name" value="LEU/ILE/VAL-BINDING ABC TRANSPORTER SUBUNIT"/>
    <property type="match status" value="1"/>
</dbReference>
<dbReference type="Gene3D" id="3.40.50.2300">
    <property type="match status" value="2"/>
</dbReference>
<feature type="domain" description="Leucine-binding protein" evidence="3">
    <location>
        <begin position="45"/>
        <end position="395"/>
    </location>
</feature>
<dbReference type="InterPro" id="IPR028081">
    <property type="entry name" value="Leu-bd"/>
</dbReference>
<evidence type="ECO:0000259" key="3">
    <source>
        <dbReference type="Pfam" id="PF13458"/>
    </source>
</evidence>
<evidence type="ECO:0000313" key="4">
    <source>
        <dbReference type="EMBL" id="MBB5896959.1"/>
    </source>
</evidence>
<dbReference type="PROSITE" id="PS51257">
    <property type="entry name" value="PROKAR_LIPOPROTEIN"/>
    <property type="match status" value="1"/>
</dbReference>
<dbReference type="Proteomes" id="UP000585638">
    <property type="component" value="Unassembled WGS sequence"/>
</dbReference>
<dbReference type="RefSeq" id="WP_184869439.1">
    <property type="nucleotide sequence ID" value="NZ_BAAAWY010000095.1"/>
</dbReference>
<dbReference type="InterPro" id="IPR028082">
    <property type="entry name" value="Peripla_BP_I"/>
</dbReference>
<dbReference type="CDD" id="cd06342">
    <property type="entry name" value="PBP1_ABC_LIVBP-like"/>
    <property type="match status" value="1"/>
</dbReference>
<accession>A0A7W9KS59</accession>
<proteinExistence type="inferred from homology"/>
<organism evidence="4 5">
    <name type="scientific">Kutzneria kofuensis</name>
    <dbReference type="NCBI Taxonomy" id="103725"/>
    <lineage>
        <taxon>Bacteria</taxon>
        <taxon>Bacillati</taxon>
        <taxon>Actinomycetota</taxon>
        <taxon>Actinomycetes</taxon>
        <taxon>Pseudonocardiales</taxon>
        <taxon>Pseudonocardiaceae</taxon>
        <taxon>Kutzneria</taxon>
    </lineage>
</organism>
<dbReference type="EMBL" id="JACHIR010000002">
    <property type="protein sequence ID" value="MBB5896959.1"/>
    <property type="molecule type" value="Genomic_DNA"/>
</dbReference>
<protein>
    <submittedName>
        <fullName evidence="4">Branched-chain amino acid transport system substrate-binding protein</fullName>
    </submittedName>
</protein>
<comment type="caution">
    <text evidence="4">The sequence shown here is derived from an EMBL/GenBank/DDBJ whole genome shotgun (WGS) entry which is preliminary data.</text>
</comment>
<keyword evidence="5" id="KW-1185">Reference proteome</keyword>
<dbReference type="AlphaFoldDB" id="A0A7W9KS59"/>
<dbReference type="SUPFAM" id="SSF53822">
    <property type="entry name" value="Periplasmic binding protein-like I"/>
    <property type="match status" value="1"/>
</dbReference>
<sequence length="407" mass="41894">MSSRIARFAVAPAVLLLVAACGTNKVESAGNGAAACDTSKGNLVVGVVAPLSGSLSAVGLGIQNATALAVDEANAKCAVKGYKLAVVGEDDQATPQVGAQAASKLAADDTVLGVVGTYNSSVAQAVQPILASKKIAQVSPANTNPSLTVGDNPARPKRQFETYFRVCATDNFQGPYAADYLVRKAGKKRIALITDGKTYGKGLADEFSKQATKDGATIVDREQVGEKDTDFAGVLTKVRRFSPDAVYYGGEYPVAGPLSKQAQGLGLNVPVMGGDGIFDKNFIQLGGKEGDLATSVGAPTDQLQSAQDFVKAYNAKGYKDPYAAYGAFAYDAANAIIAGAAKAIGDAGTWGNSMRETLLKNIGSYSANGATGPVAFDQYGDSTNKVLTVYQVADGEWKPVQTGNASS</sequence>
<gene>
    <name evidence="4" type="ORF">BJ998_008218</name>
</gene>
<reference evidence="4 5" key="1">
    <citation type="submission" date="2020-08" db="EMBL/GenBank/DDBJ databases">
        <title>Sequencing the genomes of 1000 actinobacteria strains.</title>
        <authorList>
            <person name="Klenk H.-P."/>
        </authorList>
    </citation>
    <scope>NUCLEOTIDE SEQUENCE [LARGE SCALE GENOMIC DNA]</scope>
    <source>
        <strain evidence="4 5">DSM 43851</strain>
    </source>
</reference>
<dbReference type="Pfam" id="PF13458">
    <property type="entry name" value="Peripla_BP_6"/>
    <property type="match status" value="1"/>
</dbReference>
<dbReference type="PANTHER" id="PTHR47151:SF2">
    <property type="entry name" value="AMINO ACID BINDING PROTEIN"/>
    <property type="match status" value="1"/>
</dbReference>